<dbReference type="FunFam" id="3.30.1440.10:FF:000001">
    <property type="entry name" value="50S ribosomal protein L5"/>
    <property type="match status" value="1"/>
</dbReference>
<evidence type="ECO:0000256" key="4">
    <source>
        <dbReference type="ARBA" id="ARBA00035245"/>
    </source>
</evidence>
<organism evidence="9 10">
    <name type="scientific">SAR324 cluster bacterium</name>
    <dbReference type="NCBI Taxonomy" id="2024889"/>
    <lineage>
        <taxon>Bacteria</taxon>
        <taxon>Deltaproteobacteria</taxon>
        <taxon>SAR324 cluster</taxon>
    </lineage>
</organism>
<dbReference type="NCBIfam" id="NF000585">
    <property type="entry name" value="PRK00010.1"/>
    <property type="match status" value="1"/>
</dbReference>
<feature type="domain" description="Large ribosomal subunit protein uL5 N-terminal" evidence="7">
    <location>
        <begin position="27"/>
        <end position="83"/>
    </location>
</feature>
<protein>
    <recommendedName>
        <fullName evidence="4 5">Large ribosomal subunit protein uL5</fullName>
    </recommendedName>
</protein>
<evidence type="ECO:0000256" key="6">
    <source>
        <dbReference type="RuleBase" id="RU003930"/>
    </source>
</evidence>
<keyword evidence="2 5" id="KW-0689">Ribosomal protein</keyword>
<comment type="caution">
    <text evidence="9">The sequence shown here is derived from an EMBL/GenBank/DDBJ whole genome shotgun (WGS) entry which is preliminary data.</text>
</comment>
<proteinExistence type="inferred from homology"/>
<keyword evidence="3 5" id="KW-0687">Ribonucleoprotein</keyword>
<dbReference type="InterPro" id="IPR031310">
    <property type="entry name" value="Ribosomal_uL5_N"/>
</dbReference>
<gene>
    <name evidence="5" type="primary">rplE</name>
    <name evidence="9" type="ORF">DSY93_08475</name>
</gene>
<evidence type="ECO:0000313" key="9">
    <source>
        <dbReference type="EMBL" id="RTZ88382.1"/>
    </source>
</evidence>
<evidence type="ECO:0000256" key="3">
    <source>
        <dbReference type="ARBA" id="ARBA00023274"/>
    </source>
</evidence>
<dbReference type="AlphaFoldDB" id="A0A432GXT9"/>
<dbReference type="InterPro" id="IPR020930">
    <property type="entry name" value="Ribosomal_uL5_bac-type"/>
</dbReference>
<evidence type="ECO:0000256" key="1">
    <source>
        <dbReference type="ARBA" id="ARBA00008553"/>
    </source>
</evidence>
<dbReference type="PANTHER" id="PTHR11994">
    <property type="entry name" value="60S RIBOSOMAL PROTEIN L11-RELATED"/>
    <property type="match status" value="1"/>
</dbReference>
<dbReference type="Pfam" id="PF00281">
    <property type="entry name" value="Ribosomal_L5"/>
    <property type="match status" value="1"/>
</dbReference>
<dbReference type="GO" id="GO:0005840">
    <property type="term" value="C:ribosome"/>
    <property type="evidence" value="ECO:0007669"/>
    <property type="project" value="UniProtKB-KW"/>
</dbReference>
<dbReference type="Gene3D" id="3.30.1440.10">
    <property type="match status" value="1"/>
</dbReference>
<evidence type="ECO:0000256" key="2">
    <source>
        <dbReference type="ARBA" id="ARBA00022980"/>
    </source>
</evidence>
<dbReference type="SUPFAM" id="SSF55282">
    <property type="entry name" value="RL5-like"/>
    <property type="match status" value="1"/>
</dbReference>
<dbReference type="InterPro" id="IPR031309">
    <property type="entry name" value="Ribosomal_uL5_C"/>
</dbReference>
<accession>A0A432GXT9</accession>
<evidence type="ECO:0000313" key="10">
    <source>
        <dbReference type="Proteomes" id="UP000288322"/>
    </source>
</evidence>
<dbReference type="GO" id="GO:1990904">
    <property type="term" value="C:ribonucleoprotein complex"/>
    <property type="evidence" value="ECO:0007669"/>
    <property type="project" value="UniProtKB-KW"/>
</dbReference>
<evidence type="ECO:0000259" key="7">
    <source>
        <dbReference type="Pfam" id="PF00281"/>
    </source>
</evidence>
<name>A0A432GXT9_9DELT</name>
<comment type="function">
    <text evidence="5">This is 1 of the proteins that bind and probably mediate the attachment of the 5S RNA into the large ribosomal subunit, where it forms part of the central protuberance. In the 70S ribosome it contacts protein S13 of the 30S subunit (bridge B1b), connecting the 2 subunits; this bridge is implicated in subunit movement. Contacts the P site tRNA; the 5S rRNA and some of its associated proteins might help stabilize positioning of ribosome-bound tRNAs.</text>
</comment>
<comment type="similarity">
    <text evidence="1 5 6">Belongs to the universal ribosomal protein uL5 family.</text>
</comment>
<dbReference type="PIRSF" id="PIRSF002161">
    <property type="entry name" value="Ribosomal_L5"/>
    <property type="match status" value="1"/>
</dbReference>
<dbReference type="GO" id="GO:0019843">
    <property type="term" value="F:rRNA binding"/>
    <property type="evidence" value="ECO:0007669"/>
    <property type="project" value="UniProtKB-UniRule"/>
</dbReference>
<dbReference type="Proteomes" id="UP000288322">
    <property type="component" value="Unassembled WGS sequence"/>
</dbReference>
<keyword evidence="5" id="KW-0699">rRNA-binding</keyword>
<reference evidence="9 10" key="1">
    <citation type="submission" date="2018-06" db="EMBL/GenBank/DDBJ databases">
        <title>Combined omics and stable isotope probing to characterize newly discovered Mariana Back-Arc vent microbial communities.</title>
        <authorList>
            <person name="Trembath-Reichert E."/>
            <person name="Huber J.A."/>
        </authorList>
    </citation>
    <scope>NUCLEOTIDE SEQUENCE [LARGE SCALE GENOMIC DNA]</scope>
    <source>
        <strain evidence="9">MAG 151</strain>
    </source>
</reference>
<dbReference type="GO" id="GO:0000049">
    <property type="term" value="F:tRNA binding"/>
    <property type="evidence" value="ECO:0007669"/>
    <property type="project" value="UniProtKB-UniRule"/>
</dbReference>
<dbReference type="InterPro" id="IPR022803">
    <property type="entry name" value="Ribosomal_uL5_dom_sf"/>
</dbReference>
<keyword evidence="5" id="KW-0694">RNA-binding</keyword>
<dbReference type="GO" id="GO:0003735">
    <property type="term" value="F:structural constituent of ribosome"/>
    <property type="evidence" value="ECO:0007669"/>
    <property type="project" value="InterPro"/>
</dbReference>
<feature type="domain" description="Large ribosomal subunit protein uL5 C-terminal" evidence="8">
    <location>
        <begin position="87"/>
        <end position="180"/>
    </location>
</feature>
<dbReference type="InterPro" id="IPR020929">
    <property type="entry name" value="Ribosomal_uL5_CS"/>
</dbReference>
<dbReference type="Pfam" id="PF00673">
    <property type="entry name" value="Ribosomal_L5_C"/>
    <property type="match status" value="1"/>
</dbReference>
<dbReference type="PROSITE" id="PS00358">
    <property type="entry name" value="RIBOSOMAL_L5"/>
    <property type="match status" value="1"/>
</dbReference>
<dbReference type="InterPro" id="IPR002132">
    <property type="entry name" value="Ribosomal_uL5"/>
</dbReference>
<comment type="subunit">
    <text evidence="5">Part of the 50S ribosomal subunit; part of the 5S rRNA/L5/L18/L25 subcomplex. Contacts the 5S rRNA and the P site tRNA. Forms a bridge to the 30S subunit in the 70S ribosome.</text>
</comment>
<keyword evidence="5" id="KW-0820">tRNA-binding</keyword>
<evidence type="ECO:0000256" key="5">
    <source>
        <dbReference type="HAMAP-Rule" id="MF_01333"/>
    </source>
</evidence>
<evidence type="ECO:0000259" key="8">
    <source>
        <dbReference type="Pfam" id="PF00673"/>
    </source>
</evidence>
<dbReference type="GO" id="GO:0006412">
    <property type="term" value="P:translation"/>
    <property type="evidence" value="ECO:0007669"/>
    <property type="project" value="UniProtKB-UniRule"/>
</dbReference>
<sequence length="182" mass="20379">MSESHYLLQTYNSKVVPLLQEKFKYKNKHQIPAINKVTLNIGLGEAVQNPKAVEAASKQLALISGQKPVVTKAKRSIAGFKLREGMPIGCMVTLRNVQMWTFLDKLLHIAMPRIRDFRGISPKAFDGAGNYTMGIKEQLIFPEIEIDDVDNIRGMNISIVTSALTDEEGLAMMQDLGFPFRK</sequence>
<dbReference type="HAMAP" id="MF_01333_B">
    <property type="entry name" value="Ribosomal_uL5_B"/>
    <property type="match status" value="1"/>
</dbReference>
<dbReference type="EMBL" id="QNZH01000229">
    <property type="protein sequence ID" value="RTZ88382.1"/>
    <property type="molecule type" value="Genomic_DNA"/>
</dbReference>